<feature type="transmembrane region" description="Helical" evidence="5">
    <location>
        <begin position="319"/>
        <end position="337"/>
    </location>
</feature>
<keyword evidence="2 5" id="KW-0812">Transmembrane</keyword>
<dbReference type="GO" id="GO:0046943">
    <property type="term" value="F:carboxylic acid transmembrane transporter activity"/>
    <property type="evidence" value="ECO:0007669"/>
    <property type="project" value="TreeGrafter"/>
</dbReference>
<feature type="transmembrane region" description="Helical" evidence="5">
    <location>
        <begin position="149"/>
        <end position="171"/>
    </location>
</feature>
<feature type="transmembrane region" description="Helical" evidence="5">
    <location>
        <begin position="376"/>
        <end position="398"/>
    </location>
</feature>
<dbReference type="SUPFAM" id="SSF103473">
    <property type="entry name" value="MFS general substrate transporter"/>
    <property type="match status" value="1"/>
</dbReference>
<accession>A0A6B8W651</accession>
<dbReference type="CDD" id="cd17365">
    <property type="entry name" value="MFS_PcaK_like"/>
    <property type="match status" value="1"/>
</dbReference>
<dbReference type="PANTHER" id="PTHR23508:SF10">
    <property type="entry name" value="CARBOXYLIC ACID TRANSPORTER PROTEIN HOMOLOG"/>
    <property type="match status" value="1"/>
</dbReference>
<keyword evidence="4 5" id="KW-0472">Membrane</keyword>
<dbReference type="GO" id="GO:0005886">
    <property type="term" value="C:plasma membrane"/>
    <property type="evidence" value="ECO:0007669"/>
    <property type="project" value="UniProtKB-SubCell"/>
</dbReference>
<dbReference type="KEGG" id="cok:COCCU_10710"/>
<dbReference type="InterPro" id="IPR020846">
    <property type="entry name" value="MFS_dom"/>
</dbReference>
<feature type="transmembrane region" description="Helical" evidence="5">
    <location>
        <begin position="23"/>
        <end position="46"/>
    </location>
</feature>
<feature type="transmembrane region" description="Helical" evidence="5">
    <location>
        <begin position="87"/>
        <end position="105"/>
    </location>
</feature>
<evidence type="ECO:0000256" key="1">
    <source>
        <dbReference type="ARBA" id="ARBA00004651"/>
    </source>
</evidence>
<dbReference type="Proteomes" id="UP000424462">
    <property type="component" value="Chromosome"/>
</dbReference>
<dbReference type="AlphaFoldDB" id="A0A6B8W651"/>
<evidence type="ECO:0000256" key="5">
    <source>
        <dbReference type="SAM" id="Phobius"/>
    </source>
</evidence>
<feature type="transmembrane region" description="Helical" evidence="5">
    <location>
        <begin position="404"/>
        <end position="425"/>
    </location>
</feature>
<evidence type="ECO:0000256" key="4">
    <source>
        <dbReference type="ARBA" id="ARBA00023136"/>
    </source>
</evidence>
<gene>
    <name evidence="7" type="primary">pcaK5</name>
    <name evidence="7" type="ORF">COCCU_10710</name>
</gene>
<protein>
    <submittedName>
        <fullName evidence="7">4-hydroxybenzoate transporter PcaK</fullName>
    </submittedName>
</protein>
<feature type="transmembrane region" description="Helical" evidence="5">
    <location>
        <begin position="288"/>
        <end position="307"/>
    </location>
</feature>
<dbReference type="EMBL" id="CP046455">
    <property type="protein sequence ID" value="QGU08061.1"/>
    <property type="molecule type" value="Genomic_DNA"/>
</dbReference>
<sequence length="448" mass="47650">MNQATTAAQVAPPKKSVFTVVSLLWVAIVLDGFDLVVLGATIPAMLEDPSWTLTAAQATQISTVGLIGMTIGALAIGFLTDRVGRRWVMILSVFFFSLFTLFLGFTDSIALFTLWRFLAGVGLGGALPTAIAMVTEFRSGSKAGSASTTLMTGYHVGAVATAFLAMFLIGALGWHSMFLAGSIPGLILAPLLYFLLPESPQFLRARGRVAEAEKVARDYGLVIEDDLDREHEAEISESGSLRALFKPTFRINTLAIWGTSFMGLLLVYGLNTWLPQIMRQADYDMGNALGFLMVLNIGAVIGLMLAGKVADRHSPRRTALLWFLLSAVFLALLAVRLPLLGLYAIVLLTGVFVFSSQVLVYAFTGENHPSQIRATAMGFSAGIGRLGAISGPLLGGLLVTAGLAYPWGFFAFAGVGLLGAIIFSASRTLRGSSRSPESAASREPNPAS</sequence>
<evidence type="ECO:0000259" key="6">
    <source>
        <dbReference type="PROSITE" id="PS50850"/>
    </source>
</evidence>
<dbReference type="Pfam" id="PF07690">
    <property type="entry name" value="MFS_1"/>
    <property type="match status" value="1"/>
</dbReference>
<feature type="transmembrane region" description="Helical" evidence="5">
    <location>
        <begin position="177"/>
        <end position="196"/>
    </location>
</feature>
<organism evidence="7 8">
    <name type="scientific">Corynebacterium occultum</name>
    <dbReference type="NCBI Taxonomy" id="2675219"/>
    <lineage>
        <taxon>Bacteria</taxon>
        <taxon>Bacillati</taxon>
        <taxon>Actinomycetota</taxon>
        <taxon>Actinomycetes</taxon>
        <taxon>Mycobacteriales</taxon>
        <taxon>Corynebacteriaceae</taxon>
        <taxon>Corynebacterium</taxon>
    </lineage>
</organism>
<dbReference type="Gene3D" id="1.20.1250.20">
    <property type="entry name" value="MFS general substrate transporter like domains"/>
    <property type="match status" value="1"/>
</dbReference>
<reference evidence="7 8" key="1">
    <citation type="submission" date="2019-11" db="EMBL/GenBank/DDBJ databases">
        <title>Complete genome sequence of Corynebacterium kalinowskii 1959, a novel Corynebacterium species isolated from soil of a small paddock in Vilsendorf, Germany.</title>
        <authorList>
            <person name="Schaffert L."/>
            <person name="Ruwe M."/>
            <person name="Milse J."/>
            <person name="Hanuschka K."/>
            <person name="Ortseifen V."/>
            <person name="Droste J."/>
            <person name="Brandt D."/>
            <person name="Schlueter L."/>
            <person name="Kutter Y."/>
            <person name="Vinke S."/>
            <person name="Viehoefer P."/>
            <person name="Jacob L."/>
            <person name="Luebke N.-C."/>
            <person name="Schulte-Berndt E."/>
            <person name="Hain C."/>
            <person name="Linder M."/>
            <person name="Schmidt P."/>
            <person name="Wollenschlaeger L."/>
            <person name="Luttermann T."/>
            <person name="Thieme E."/>
            <person name="Hassa J."/>
            <person name="Haak M."/>
            <person name="Wittchen M."/>
            <person name="Mentz A."/>
            <person name="Persicke M."/>
            <person name="Busche T."/>
            <person name="Ruckert C."/>
        </authorList>
    </citation>
    <scope>NUCLEOTIDE SEQUENCE [LARGE SCALE GENOMIC DNA]</scope>
    <source>
        <strain evidence="7 8">2039</strain>
    </source>
</reference>
<dbReference type="PROSITE" id="PS50850">
    <property type="entry name" value="MFS"/>
    <property type="match status" value="1"/>
</dbReference>
<dbReference type="RefSeq" id="WP_156231482.1">
    <property type="nucleotide sequence ID" value="NZ_CP046455.1"/>
</dbReference>
<evidence type="ECO:0000313" key="8">
    <source>
        <dbReference type="Proteomes" id="UP000424462"/>
    </source>
</evidence>
<keyword evidence="8" id="KW-1185">Reference proteome</keyword>
<name>A0A6B8W651_9CORY</name>
<feature type="transmembrane region" description="Helical" evidence="5">
    <location>
        <begin position="117"/>
        <end position="137"/>
    </location>
</feature>
<feature type="transmembrane region" description="Helical" evidence="5">
    <location>
        <begin position="343"/>
        <end position="364"/>
    </location>
</feature>
<dbReference type="InterPro" id="IPR011701">
    <property type="entry name" value="MFS"/>
</dbReference>
<keyword evidence="3 5" id="KW-1133">Transmembrane helix</keyword>
<comment type="subcellular location">
    <subcellularLocation>
        <location evidence="1">Cell membrane</location>
        <topology evidence="1">Multi-pass membrane protein</topology>
    </subcellularLocation>
</comment>
<feature type="transmembrane region" description="Helical" evidence="5">
    <location>
        <begin position="58"/>
        <end position="80"/>
    </location>
</feature>
<evidence type="ECO:0000256" key="2">
    <source>
        <dbReference type="ARBA" id="ARBA00022692"/>
    </source>
</evidence>
<dbReference type="PANTHER" id="PTHR23508">
    <property type="entry name" value="CARBOXYLIC ACID TRANSPORTER PROTEIN HOMOLOG"/>
    <property type="match status" value="1"/>
</dbReference>
<feature type="domain" description="Major facilitator superfamily (MFS) profile" evidence="6">
    <location>
        <begin position="20"/>
        <end position="431"/>
    </location>
</feature>
<evidence type="ECO:0000313" key="7">
    <source>
        <dbReference type="EMBL" id="QGU08061.1"/>
    </source>
</evidence>
<proteinExistence type="predicted"/>
<evidence type="ECO:0000256" key="3">
    <source>
        <dbReference type="ARBA" id="ARBA00022989"/>
    </source>
</evidence>
<dbReference type="InterPro" id="IPR036259">
    <property type="entry name" value="MFS_trans_sf"/>
</dbReference>
<feature type="transmembrane region" description="Helical" evidence="5">
    <location>
        <begin position="249"/>
        <end position="268"/>
    </location>
</feature>